<feature type="transmembrane region" description="Helical" evidence="5">
    <location>
        <begin position="170"/>
        <end position="186"/>
    </location>
</feature>
<evidence type="ECO:0000256" key="5">
    <source>
        <dbReference type="SAM" id="Phobius"/>
    </source>
</evidence>
<dbReference type="InterPro" id="IPR051533">
    <property type="entry name" value="WaaL-like"/>
</dbReference>
<feature type="transmembrane region" description="Helical" evidence="5">
    <location>
        <begin position="365"/>
        <end position="386"/>
    </location>
</feature>
<proteinExistence type="predicted"/>
<feature type="transmembrane region" description="Helical" evidence="5">
    <location>
        <begin position="44"/>
        <end position="64"/>
    </location>
</feature>
<keyword evidence="3 5" id="KW-1133">Transmembrane helix</keyword>
<feature type="transmembrane region" description="Helical" evidence="5">
    <location>
        <begin position="323"/>
        <end position="344"/>
    </location>
</feature>
<dbReference type="Pfam" id="PF19358">
    <property type="entry name" value="DUF5935"/>
    <property type="match status" value="1"/>
</dbReference>
<keyword evidence="9" id="KW-1185">Reference proteome</keyword>
<dbReference type="OrthoDB" id="9772644at2"/>
<comment type="caution">
    <text evidence="8">The sequence shown here is derived from an EMBL/GenBank/DDBJ whole genome shotgun (WGS) entry which is preliminary data.</text>
</comment>
<keyword evidence="4 5" id="KW-0472">Membrane</keyword>
<evidence type="ECO:0000256" key="2">
    <source>
        <dbReference type="ARBA" id="ARBA00022692"/>
    </source>
</evidence>
<feature type="transmembrane region" description="Helical" evidence="5">
    <location>
        <begin position="103"/>
        <end position="120"/>
    </location>
</feature>
<feature type="transmembrane region" description="Helical" evidence="5">
    <location>
        <begin position="132"/>
        <end position="150"/>
    </location>
</feature>
<dbReference type="AlphaFoldDB" id="A0A401FQN6"/>
<comment type="subcellular location">
    <subcellularLocation>
        <location evidence="1">Membrane</location>
        <topology evidence="1">Multi-pass membrane protein</topology>
    </subcellularLocation>
</comment>
<reference evidence="9" key="2">
    <citation type="submission" date="2019-01" db="EMBL/GenBank/DDBJ databases">
        <title>Genome sequence of Desulfonema ishimotonii strain Tokyo 01.</title>
        <authorList>
            <person name="Fukui M."/>
        </authorList>
    </citation>
    <scope>NUCLEOTIDE SEQUENCE [LARGE SCALE GENOMIC DNA]</scope>
    <source>
        <strain evidence="9">Tokyo 01</strain>
    </source>
</reference>
<evidence type="ECO:0000256" key="1">
    <source>
        <dbReference type="ARBA" id="ARBA00004141"/>
    </source>
</evidence>
<dbReference type="Proteomes" id="UP000288096">
    <property type="component" value="Unassembled WGS sequence"/>
</dbReference>
<keyword evidence="2 5" id="KW-0812">Transmembrane</keyword>
<reference evidence="9" key="1">
    <citation type="submission" date="2017-11" db="EMBL/GenBank/DDBJ databases">
        <authorList>
            <person name="Watanabe M."/>
            <person name="Kojima H."/>
        </authorList>
    </citation>
    <scope>NUCLEOTIDE SEQUENCE [LARGE SCALE GENOMIC DNA]</scope>
    <source>
        <strain evidence="9">Tokyo 01</strain>
    </source>
</reference>
<feature type="transmembrane region" description="Helical" evidence="5">
    <location>
        <begin position="198"/>
        <end position="226"/>
    </location>
</feature>
<evidence type="ECO:0008006" key="10">
    <source>
        <dbReference type="Google" id="ProtNLM"/>
    </source>
</evidence>
<feature type="domain" description="O-antigen ligase-related" evidence="6">
    <location>
        <begin position="201"/>
        <end position="340"/>
    </location>
</feature>
<dbReference type="PANTHER" id="PTHR37422">
    <property type="entry name" value="TEICHURONIC ACID BIOSYNTHESIS PROTEIN TUAE"/>
    <property type="match status" value="1"/>
</dbReference>
<evidence type="ECO:0000313" key="9">
    <source>
        <dbReference type="Proteomes" id="UP000288096"/>
    </source>
</evidence>
<dbReference type="GO" id="GO:0016020">
    <property type="term" value="C:membrane"/>
    <property type="evidence" value="ECO:0007669"/>
    <property type="project" value="UniProtKB-SubCell"/>
</dbReference>
<evidence type="ECO:0000256" key="3">
    <source>
        <dbReference type="ARBA" id="ARBA00022989"/>
    </source>
</evidence>
<feature type="transmembrane region" description="Helical" evidence="5">
    <location>
        <begin position="284"/>
        <end position="303"/>
    </location>
</feature>
<protein>
    <recommendedName>
        <fullName evidence="10">O-antigen polymerase</fullName>
    </recommendedName>
</protein>
<dbReference type="PANTHER" id="PTHR37422:SF13">
    <property type="entry name" value="LIPOPOLYSACCHARIDE BIOSYNTHESIS PROTEIN PA4999-RELATED"/>
    <property type="match status" value="1"/>
</dbReference>
<feature type="transmembrane region" description="Helical" evidence="5">
    <location>
        <begin position="238"/>
        <end position="258"/>
    </location>
</feature>
<dbReference type="RefSeq" id="WP_124326778.1">
    <property type="nucleotide sequence ID" value="NZ_BEXT01000001.1"/>
</dbReference>
<evidence type="ECO:0000313" key="8">
    <source>
        <dbReference type="EMBL" id="GBC59252.1"/>
    </source>
</evidence>
<evidence type="ECO:0000259" key="6">
    <source>
        <dbReference type="Pfam" id="PF04932"/>
    </source>
</evidence>
<name>A0A401FQN6_9BACT</name>
<dbReference type="EMBL" id="BEXT01000001">
    <property type="protein sequence ID" value="GBC59252.1"/>
    <property type="molecule type" value="Genomic_DNA"/>
</dbReference>
<accession>A0A401FQN6</accession>
<sequence length="424" mass="47375">MRSKLVMLIVLIGLLGGLRSHIIAVMFYAWVTLFRPADFSYLPLPPLVPIAFAVLTFSMISSAAQGKMKLRWNPGATHMLLIIIIAFISAILSSTPQPAYDKWVNVFKIILPSIFISMMIPTAKDFKLLIQTYAFSIGIWAIQAALYGVAGGGAVENMAIGGQMSDRNDFAVGVVMTFPLFYYLGLNEKRKYVRKALLIGAYLVALCVLVSNSRGGMLGIFLVLFLNFTRKGTKRLRNVMVMIILIPLCIPLIPDYVIERLQTIKVSGEQTEGSAKSRTILMKGGLRGAMANPTFGVGTGVWGYHYYNYVPKMGDGAYEPHCIWIKMSVELGFIGLSAYLLMFFRIFYSLNKIKNVCLKNGQLTFYNYAIMLQLALLGYCSAGTFVNQIFYEYMFLLVAASGAYIENWKQYIDEDEKNQAIKSD</sequence>
<dbReference type="InterPro" id="IPR007016">
    <property type="entry name" value="O-antigen_ligase-rel_domated"/>
</dbReference>
<dbReference type="InterPro" id="IPR045979">
    <property type="entry name" value="DUF5935"/>
</dbReference>
<feature type="domain" description="DUF5935" evidence="7">
    <location>
        <begin position="6"/>
        <end position="161"/>
    </location>
</feature>
<feature type="transmembrane region" description="Helical" evidence="5">
    <location>
        <begin position="76"/>
        <end position="97"/>
    </location>
</feature>
<evidence type="ECO:0000259" key="7">
    <source>
        <dbReference type="Pfam" id="PF19358"/>
    </source>
</evidence>
<evidence type="ECO:0000256" key="4">
    <source>
        <dbReference type="ARBA" id="ARBA00023136"/>
    </source>
</evidence>
<gene>
    <name evidence="8" type="ORF">DENIS_0188</name>
</gene>
<dbReference type="Pfam" id="PF04932">
    <property type="entry name" value="Wzy_C"/>
    <property type="match status" value="1"/>
</dbReference>
<organism evidence="8 9">
    <name type="scientific">Desulfonema ishimotonii</name>
    <dbReference type="NCBI Taxonomy" id="45657"/>
    <lineage>
        <taxon>Bacteria</taxon>
        <taxon>Pseudomonadati</taxon>
        <taxon>Thermodesulfobacteriota</taxon>
        <taxon>Desulfobacteria</taxon>
        <taxon>Desulfobacterales</taxon>
        <taxon>Desulfococcaceae</taxon>
        <taxon>Desulfonema</taxon>
    </lineage>
</organism>